<feature type="non-terminal residue" evidence="1">
    <location>
        <position position="67"/>
    </location>
</feature>
<protein>
    <submittedName>
        <fullName evidence="1">Glycosyltransferase</fullName>
    </submittedName>
</protein>
<name>A0A6L3IHV0_9BACT</name>
<dbReference type="Proteomes" id="UP000481700">
    <property type="component" value="Unassembled WGS sequence"/>
</dbReference>
<dbReference type="SUPFAM" id="SSF53756">
    <property type="entry name" value="UDP-Glycosyltransferase/glycogen phosphorylase"/>
    <property type="match status" value="1"/>
</dbReference>
<keyword evidence="1" id="KW-0808">Transferase</keyword>
<dbReference type="AlphaFoldDB" id="A0A6L3IHV0"/>
<dbReference type="GO" id="GO:0016740">
    <property type="term" value="F:transferase activity"/>
    <property type="evidence" value="ECO:0007669"/>
    <property type="project" value="UniProtKB-KW"/>
</dbReference>
<reference evidence="1 2" key="1">
    <citation type="journal article" date="2019" name="Nat. Med.">
        <title>A library of human gut bacterial isolates paired with longitudinal multiomics data enables mechanistic microbiome research.</title>
        <authorList>
            <person name="Poyet M."/>
            <person name="Groussin M."/>
            <person name="Gibbons S.M."/>
            <person name="Avila-Pacheco J."/>
            <person name="Jiang X."/>
            <person name="Kearney S.M."/>
            <person name="Perrotta A.R."/>
            <person name="Berdy B."/>
            <person name="Zhao S."/>
            <person name="Lieberman T.D."/>
            <person name="Swanson P.K."/>
            <person name="Smith M."/>
            <person name="Roesemann S."/>
            <person name="Alexander J.E."/>
            <person name="Rich S.A."/>
            <person name="Livny J."/>
            <person name="Vlamakis H."/>
            <person name="Clish C."/>
            <person name="Bullock K."/>
            <person name="Deik A."/>
            <person name="Scott J."/>
            <person name="Pierce K.A."/>
            <person name="Xavier R.J."/>
            <person name="Alm E.J."/>
        </authorList>
    </citation>
    <scope>NUCLEOTIDE SEQUENCE [LARGE SCALE GENOMIC DNA]</scope>
    <source>
        <strain evidence="1 2">BIOML-A25</strain>
    </source>
</reference>
<sequence>MKVTHIFWSLGFGGIETMLVNIANAQAEAGSEVSVLIINELYEQSLVNSLDKRVNLVFLNRKKGAIT</sequence>
<accession>A0A6L3IHV0</accession>
<gene>
    <name evidence="1" type="ORF">F2Z07_28680</name>
</gene>
<proteinExistence type="predicted"/>
<evidence type="ECO:0000313" key="2">
    <source>
        <dbReference type="Proteomes" id="UP000481700"/>
    </source>
</evidence>
<dbReference type="EMBL" id="VVZV01000463">
    <property type="protein sequence ID" value="KAA5297158.1"/>
    <property type="molecule type" value="Genomic_DNA"/>
</dbReference>
<organism evidence="1 2">
    <name type="scientific">Phocaeicola dorei</name>
    <dbReference type="NCBI Taxonomy" id="357276"/>
    <lineage>
        <taxon>Bacteria</taxon>
        <taxon>Pseudomonadati</taxon>
        <taxon>Bacteroidota</taxon>
        <taxon>Bacteroidia</taxon>
        <taxon>Bacteroidales</taxon>
        <taxon>Bacteroidaceae</taxon>
        <taxon>Phocaeicola</taxon>
    </lineage>
</organism>
<evidence type="ECO:0000313" key="1">
    <source>
        <dbReference type="EMBL" id="KAA5297158.1"/>
    </source>
</evidence>
<comment type="caution">
    <text evidence="1">The sequence shown here is derived from an EMBL/GenBank/DDBJ whole genome shotgun (WGS) entry which is preliminary data.</text>
</comment>